<dbReference type="Gene3D" id="3.40.50.1820">
    <property type="entry name" value="alpha/beta hydrolase"/>
    <property type="match status" value="1"/>
</dbReference>
<evidence type="ECO:0000256" key="1">
    <source>
        <dbReference type="SAM" id="SignalP"/>
    </source>
</evidence>
<organism evidence="2">
    <name type="scientific">Thraustotheca clavata</name>
    <dbReference type="NCBI Taxonomy" id="74557"/>
    <lineage>
        <taxon>Eukaryota</taxon>
        <taxon>Sar</taxon>
        <taxon>Stramenopiles</taxon>
        <taxon>Oomycota</taxon>
        <taxon>Saprolegniomycetes</taxon>
        <taxon>Saprolegniales</taxon>
        <taxon>Achlyaceae</taxon>
        <taxon>Thraustotheca</taxon>
    </lineage>
</organism>
<feature type="chain" id="PRO_5002027309" evidence="1">
    <location>
        <begin position="21"/>
        <end position="250"/>
    </location>
</feature>
<keyword evidence="1" id="KW-0732">Signal</keyword>
<dbReference type="EMBL" id="KM038255">
    <property type="protein sequence ID" value="AIG55716.1"/>
    <property type="molecule type" value="Genomic_DNA"/>
</dbReference>
<proteinExistence type="predicted"/>
<dbReference type="InterPro" id="IPR029058">
    <property type="entry name" value="AB_hydrolase_fold"/>
</dbReference>
<protein>
    <submittedName>
        <fullName evidence="2">Secreted protein</fullName>
    </submittedName>
</protein>
<evidence type="ECO:0000313" key="2">
    <source>
        <dbReference type="EMBL" id="AIG55716.1"/>
    </source>
</evidence>
<sequence length="250" mass="27248">MHNLLCLLFLQLLQSIVVYSIEYPLPQNGWYSCNRYTFVSPLGNLHTELSAEVELRRYTIVGSGRSFLNLLAQPFSIMENNSTGYNSYVEPTIQCAQFTLPLCHVGICDSNNNIQVFVKRVLANKQNPTPKAVWLLQGGPGASTAGAIEKIMIRVYQALEGTANIYTLDHRGTGRSHRLGCIAAQVETSASPTYGKITPEVLPACIQDINIQLGVSPNSSALSAFSTTSAALDISALINNTNNNNTFVYG</sequence>
<feature type="signal peptide" evidence="1">
    <location>
        <begin position="1"/>
        <end position="20"/>
    </location>
</feature>
<dbReference type="SUPFAM" id="SSF53474">
    <property type="entry name" value="alpha/beta-Hydrolases"/>
    <property type="match status" value="1"/>
</dbReference>
<dbReference type="AlphaFoldDB" id="A0A0A7CME8"/>
<feature type="non-terminal residue" evidence="2">
    <location>
        <position position="250"/>
    </location>
</feature>
<accession>A0A0A7CME8</accession>
<name>A0A0A7CME8_9STRA</name>
<reference evidence="2" key="1">
    <citation type="journal article" date="2014" name="Genome Biol. Evol.">
        <title>The secreted proteins of Achlya hypogyna and Thraustotheca clavata identify the ancestral oomycete secretome and reveal gene acquisitions by horizontal gene transfer.</title>
        <authorList>
            <person name="Misner I."/>
            <person name="Blouin N."/>
            <person name="Leonard G."/>
            <person name="Richards T.A."/>
            <person name="Lane C.E."/>
        </authorList>
    </citation>
    <scope>NUCLEOTIDE SEQUENCE</scope>
    <source>
        <strain evidence="2">ATCC 34112</strain>
    </source>
</reference>